<evidence type="ECO:0000256" key="1">
    <source>
        <dbReference type="SAM" id="SignalP"/>
    </source>
</evidence>
<name>A0A7C8J598_ORBOL</name>
<evidence type="ECO:0000313" key="4">
    <source>
        <dbReference type="Proteomes" id="UP000297595"/>
    </source>
</evidence>
<protein>
    <submittedName>
        <fullName evidence="2">Uncharacterized protein</fullName>
    </submittedName>
</protein>
<proteinExistence type="predicted"/>
<evidence type="ECO:0000313" key="3">
    <source>
        <dbReference type="EMBL" id="TGJ65567.1"/>
    </source>
</evidence>
<gene>
    <name evidence="3" type="ORF">EYR41_009525</name>
    <name evidence="2" type="ORF">TWF102_001648</name>
</gene>
<organism evidence="2 5">
    <name type="scientific">Orbilia oligospora</name>
    <name type="common">Nematode-trapping fungus</name>
    <name type="synonym">Arthrobotrys oligospora</name>
    <dbReference type="NCBI Taxonomy" id="2813651"/>
    <lineage>
        <taxon>Eukaryota</taxon>
        <taxon>Fungi</taxon>
        <taxon>Dikarya</taxon>
        <taxon>Ascomycota</taxon>
        <taxon>Pezizomycotina</taxon>
        <taxon>Orbiliomycetes</taxon>
        <taxon>Orbiliales</taxon>
        <taxon>Orbiliaceae</taxon>
        <taxon>Orbilia</taxon>
    </lineage>
</organism>
<reference evidence="2 5" key="2">
    <citation type="submission" date="2019-06" db="EMBL/GenBank/DDBJ databases">
        <authorList>
            <person name="Palmer J.M."/>
        </authorList>
    </citation>
    <scope>NUCLEOTIDE SEQUENCE [LARGE SCALE GENOMIC DNA]</scope>
    <source>
        <strain evidence="2 5">TWF102</strain>
    </source>
</reference>
<evidence type="ECO:0000313" key="2">
    <source>
        <dbReference type="EMBL" id="KAF3081426.1"/>
    </source>
</evidence>
<sequence length="101" mass="11196">MILSYLVKSIETPLRLILALLLSPDISQAKQADKHTALSQPYASGVGNQLIISRLSADIKKTQSVHTTYHRPLELELSLALTQTRLTPDVRAVTSPTLRYD</sequence>
<dbReference type="AlphaFoldDB" id="A0A7C8J598"/>
<reference evidence="3 4" key="1">
    <citation type="submission" date="2019-03" db="EMBL/GenBank/DDBJ databases">
        <title>Nematode-trapping fungi genome.</title>
        <authorList>
            <person name="Vidal-Diez De Ulzurrun G."/>
        </authorList>
    </citation>
    <scope>NUCLEOTIDE SEQUENCE [LARGE SCALE GENOMIC DNA]</scope>
    <source>
        <strain evidence="3 4">TWF154</strain>
    </source>
</reference>
<feature type="chain" id="PRO_5040087815" evidence="1">
    <location>
        <begin position="30"/>
        <end position="101"/>
    </location>
</feature>
<dbReference type="EMBL" id="SOZJ01000006">
    <property type="protein sequence ID" value="TGJ65567.1"/>
    <property type="molecule type" value="Genomic_DNA"/>
</dbReference>
<keyword evidence="1" id="KW-0732">Signal</keyword>
<evidence type="ECO:0000313" key="5">
    <source>
        <dbReference type="Proteomes" id="UP000475325"/>
    </source>
</evidence>
<accession>A0A7C8J598</accession>
<dbReference type="Proteomes" id="UP000475325">
    <property type="component" value="Unassembled WGS sequence"/>
</dbReference>
<dbReference type="OrthoDB" id="10295897at2759"/>
<feature type="signal peptide" evidence="1">
    <location>
        <begin position="1"/>
        <end position="29"/>
    </location>
</feature>
<dbReference type="Proteomes" id="UP000297595">
    <property type="component" value="Unassembled WGS sequence"/>
</dbReference>
<comment type="caution">
    <text evidence="2">The sequence shown here is derived from an EMBL/GenBank/DDBJ whole genome shotgun (WGS) entry which is preliminary data.</text>
</comment>
<dbReference type="EMBL" id="WIQW01000126">
    <property type="protein sequence ID" value="KAF3081426.1"/>
    <property type="molecule type" value="Genomic_DNA"/>
</dbReference>